<keyword evidence="10" id="KW-1185">Reference proteome</keyword>
<dbReference type="RefSeq" id="WP_032552769.1">
    <property type="nucleotide sequence ID" value="NZ_BTGL01000017.1"/>
</dbReference>
<evidence type="ECO:0000256" key="3">
    <source>
        <dbReference type="ARBA" id="ARBA00022448"/>
    </source>
</evidence>
<keyword evidence="3" id="KW-0813">Transport</keyword>
<feature type="transmembrane region" description="Helical" evidence="8">
    <location>
        <begin position="264"/>
        <end position="284"/>
    </location>
</feature>
<dbReference type="InterPro" id="IPR000522">
    <property type="entry name" value="ABC_transptr_permease_BtuC"/>
</dbReference>
<name>A0A066UIZ8_9VIBR</name>
<feature type="transmembrane region" description="Helical" evidence="8">
    <location>
        <begin position="104"/>
        <end position="123"/>
    </location>
</feature>
<dbReference type="InterPro" id="IPR037294">
    <property type="entry name" value="ABC_BtuC-like"/>
</dbReference>
<evidence type="ECO:0000256" key="8">
    <source>
        <dbReference type="SAM" id="Phobius"/>
    </source>
</evidence>
<feature type="transmembrane region" description="Helical" evidence="8">
    <location>
        <begin position="40"/>
        <end position="59"/>
    </location>
</feature>
<feature type="transmembrane region" description="Helical" evidence="8">
    <location>
        <begin position="130"/>
        <end position="147"/>
    </location>
</feature>
<keyword evidence="6 8" id="KW-1133">Transmembrane helix</keyword>
<protein>
    <submittedName>
        <fullName evidence="9">ABC transporter permease</fullName>
    </submittedName>
</protein>
<dbReference type="PANTHER" id="PTHR30472:SF19">
    <property type="entry name" value="PETROBACTIN IMPORT SYSTEM PERMEASE PROTEIN YCLO"/>
    <property type="match status" value="1"/>
</dbReference>
<gene>
    <name evidence="9" type="ORF">VFDL14_21215</name>
</gene>
<organism evidence="9 10">
    <name type="scientific">Vibrio fortis</name>
    <dbReference type="NCBI Taxonomy" id="212667"/>
    <lineage>
        <taxon>Bacteria</taxon>
        <taxon>Pseudomonadati</taxon>
        <taxon>Pseudomonadota</taxon>
        <taxon>Gammaproteobacteria</taxon>
        <taxon>Vibrionales</taxon>
        <taxon>Vibrionaceae</taxon>
        <taxon>Vibrio</taxon>
    </lineage>
</organism>
<comment type="similarity">
    <text evidence="2">Belongs to the binding-protein-dependent transport system permease family. FecCD subfamily.</text>
</comment>
<comment type="caution">
    <text evidence="9">The sequence shown here is derived from an EMBL/GenBank/DDBJ whole genome shotgun (WGS) entry which is preliminary data.</text>
</comment>
<dbReference type="Pfam" id="PF01032">
    <property type="entry name" value="FecCD"/>
    <property type="match status" value="1"/>
</dbReference>
<dbReference type="GO" id="GO:0033214">
    <property type="term" value="P:siderophore-iron import into cell"/>
    <property type="evidence" value="ECO:0007669"/>
    <property type="project" value="TreeGrafter"/>
</dbReference>
<feature type="transmembrane region" description="Helical" evidence="8">
    <location>
        <begin position="223"/>
        <end position="252"/>
    </location>
</feature>
<dbReference type="EMBL" id="JFFR01000027">
    <property type="protein sequence ID" value="KDN27411.1"/>
    <property type="molecule type" value="Genomic_DNA"/>
</dbReference>
<dbReference type="SUPFAM" id="SSF81345">
    <property type="entry name" value="ABC transporter involved in vitamin B12 uptake, BtuC"/>
    <property type="match status" value="1"/>
</dbReference>
<comment type="subcellular location">
    <subcellularLocation>
        <location evidence="1">Cell membrane</location>
        <topology evidence="1">Multi-pass membrane protein</topology>
    </subcellularLocation>
</comment>
<dbReference type="Proteomes" id="UP000027219">
    <property type="component" value="Unassembled WGS sequence"/>
</dbReference>
<keyword evidence="7 8" id="KW-0472">Membrane</keyword>
<dbReference type="GO" id="GO:0005886">
    <property type="term" value="C:plasma membrane"/>
    <property type="evidence" value="ECO:0007669"/>
    <property type="project" value="UniProtKB-SubCell"/>
</dbReference>
<feature type="transmembrane region" description="Helical" evidence="8">
    <location>
        <begin position="7"/>
        <end position="28"/>
    </location>
</feature>
<evidence type="ECO:0000256" key="7">
    <source>
        <dbReference type="ARBA" id="ARBA00023136"/>
    </source>
</evidence>
<keyword evidence="4" id="KW-1003">Cell membrane</keyword>
<evidence type="ECO:0000256" key="2">
    <source>
        <dbReference type="ARBA" id="ARBA00007935"/>
    </source>
</evidence>
<evidence type="ECO:0000256" key="6">
    <source>
        <dbReference type="ARBA" id="ARBA00022989"/>
    </source>
</evidence>
<dbReference type="GO" id="GO:0022857">
    <property type="term" value="F:transmembrane transporter activity"/>
    <property type="evidence" value="ECO:0007669"/>
    <property type="project" value="InterPro"/>
</dbReference>
<evidence type="ECO:0000256" key="4">
    <source>
        <dbReference type="ARBA" id="ARBA00022475"/>
    </source>
</evidence>
<feature type="transmembrane region" description="Helical" evidence="8">
    <location>
        <begin position="290"/>
        <end position="311"/>
    </location>
</feature>
<dbReference type="AlphaFoldDB" id="A0A066UIZ8"/>
<dbReference type="CDD" id="cd06550">
    <property type="entry name" value="TM_ABC_iron-siderophores_like"/>
    <property type="match status" value="1"/>
</dbReference>
<feature type="transmembrane region" description="Helical" evidence="8">
    <location>
        <begin position="178"/>
        <end position="196"/>
    </location>
</feature>
<proteinExistence type="inferred from homology"/>
<reference evidence="9 10" key="1">
    <citation type="submission" date="2014-02" db="EMBL/GenBank/DDBJ databases">
        <title>Vibrio fortis Dalian14 Genome Sequencing.</title>
        <authorList>
            <person name="Wang Y."/>
            <person name="Song L."/>
            <person name="Liu G."/>
            <person name="Ding J."/>
        </authorList>
    </citation>
    <scope>NUCLEOTIDE SEQUENCE [LARGE SCALE GENOMIC DNA]</scope>
    <source>
        <strain evidence="9 10">Dalian14</strain>
    </source>
</reference>
<dbReference type="STRING" id="212667.VFDL14_21215"/>
<feature type="transmembrane region" description="Helical" evidence="8">
    <location>
        <begin position="79"/>
        <end position="98"/>
    </location>
</feature>
<accession>A0A066UIZ8</accession>
<sequence length="316" mass="35110">MRDSIKMALLAVVCIVMIGVFIGQGLTWDNYEFFLKLRTPKILSIVLAAIAISTSSLVFQTITNNRILTPSILGFDNLYMLVQVSLLFVFGSLSFWVVDAVANFTLSVCIMVLFSFGLFHFYFKSKRNNVFTLLLIGIVCGSVFGSLSNFLGMLIDPNEFAVLQNVMFASFNNVKGELVYLSIVPLGACLLALWWMSPKLDVLWLGVDNATSLGINTKRLTQYILVIVSIMVAVSTALVGPVLFFGLITVSLARQMFKSYQHRVLIVASSLLAVALLVSGQWFVEKVMNFETTVSVIINLVGGLYFMFLLLRTRIQ</sequence>
<dbReference type="Gene3D" id="1.10.3470.10">
    <property type="entry name" value="ABC transporter involved in vitamin B12 uptake, BtuC"/>
    <property type="match status" value="1"/>
</dbReference>
<dbReference type="OrthoDB" id="9796260at2"/>
<dbReference type="PANTHER" id="PTHR30472">
    <property type="entry name" value="FERRIC ENTEROBACTIN TRANSPORT SYSTEM PERMEASE PROTEIN"/>
    <property type="match status" value="1"/>
</dbReference>
<evidence type="ECO:0000313" key="9">
    <source>
        <dbReference type="EMBL" id="KDN27411.1"/>
    </source>
</evidence>
<evidence type="ECO:0000256" key="1">
    <source>
        <dbReference type="ARBA" id="ARBA00004651"/>
    </source>
</evidence>
<evidence type="ECO:0000256" key="5">
    <source>
        <dbReference type="ARBA" id="ARBA00022692"/>
    </source>
</evidence>
<keyword evidence="5 8" id="KW-0812">Transmembrane</keyword>
<evidence type="ECO:0000313" key="10">
    <source>
        <dbReference type="Proteomes" id="UP000027219"/>
    </source>
</evidence>